<keyword evidence="7" id="KW-1185">Reference proteome</keyword>
<dbReference type="PANTHER" id="PTHR30290:SF38">
    <property type="entry name" value="D,D-DIPEPTIDE-BINDING PERIPLASMIC PROTEIN DDPA-RELATED"/>
    <property type="match status" value="1"/>
</dbReference>
<dbReference type="GO" id="GO:0043190">
    <property type="term" value="C:ATP-binding cassette (ABC) transporter complex"/>
    <property type="evidence" value="ECO:0007669"/>
    <property type="project" value="InterPro"/>
</dbReference>
<feature type="chain" id="PRO_5023062203" evidence="4">
    <location>
        <begin position="25"/>
        <end position="525"/>
    </location>
</feature>
<dbReference type="GO" id="GO:0015833">
    <property type="term" value="P:peptide transport"/>
    <property type="evidence" value="ECO:0007669"/>
    <property type="project" value="TreeGrafter"/>
</dbReference>
<evidence type="ECO:0000313" key="7">
    <source>
        <dbReference type="Proteomes" id="UP000321638"/>
    </source>
</evidence>
<dbReference type="Proteomes" id="UP000321638">
    <property type="component" value="Unassembled WGS sequence"/>
</dbReference>
<evidence type="ECO:0000259" key="5">
    <source>
        <dbReference type="Pfam" id="PF00496"/>
    </source>
</evidence>
<gene>
    <name evidence="6" type="ORF">FHP25_20555</name>
</gene>
<dbReference type="AlphaFoldDB" id="A0A5C8PIJ6"/>
<evidence type="ECO:0000256" key="1">
    <source>
        <dbReference type="ARBA" id="ARBA00004418"/>
    </source>
</evidence>
<keyword evidence="3 4" id="KW-0732">Signal</keyword>
<evidence type="ECO:0000313" key="6">
    <source>
        <dbReference type="EMBL" id="TXL73632.1"/>
    </source>
</evidence>
<dbReference type="Gene3D" id="3.10.105.10">
    <property type="entry name" value="Dipeptide-binding Protein, Domain 3"/>
    <property type="match status" value="1"/>
</dbReference>
<dbReference type="InterPro" id="IPR000914">
    <property type="entry name" value="SBP_5_dom"/>
</dbReference>
<evidence type="ECO:0000256" key="4">
    <source>
        <dbReference type="SAM" id="SignalP"/>
    </source>
</evidence>
<dbReference type="SUPFAM" id="SSF53850">
    <property type="entry name" value="Periplasmic binding protein-like II"/>
    <property type="match status" value="1"/>
</dbReference>
<evidence type="ECO:0000256" key="2">
    <source>
        <dbReference type="ARBA" id="ARBA00005695"/>
    </source>
</evidence>
<dbReference type="GO" id="GO:1904680">
    <property type="term" value="F:peptide transmembrane transporter activity"/>
    <property type="evidence" value="ECO:0007669"/>
    <property type="project" value="TreeGrafter"/>
</dbReference>
<dbReference type="PANTHER" id="PTHR30290">
    <property type="entry name" value="PERIPLASMIC BINDING COMPONENT OF ABC TRANSPORTER"/>
    <property type="match status" value="1"/>
</dbReference>
<dbReference type="Gene3D" id="3.40.190.10">
    <property type="entry name" value="Periplasmic binding protein-like II"/>
    <property type="match status" value="1"/>
</dbReference>
<feature type="signal peptide" evidence="4">
    <location>
        <begin position="1"/>
        <end position="24"/>
    </location>
</feature>
<evidence type="ECO:0000256" key="3">
    <source>
        <dbReference type="ARBA" id="ARBA00022729"/>
    </source>
</evidence>
<organism evidence="6 7">
    <name type="scientific">Vineibacter terrae</name>
    <dbReference type="NCBI Taxonomy" id="2586908"/>
    <lineage>
        <taxon>Bacteria</taxon>
        <taxon>Pseudomonadati</taxon>
        <taxon>Pseudomonadota</taxon>
        <taxon>Alphaproteobacteria</taxon>
        <taxon>Hyphomicrobiales</taxon>
        <taxon>Vineibacter</taxon>
    </lineage>
</organism>
<dbReference type="OrthoDB" id="7232729at2"/>
<sequence>MYRAVIGGLATAAVAWPLSLSAQAPSTLRMVMHSDLKVIDPIWVSAQIARTHGYLVYDTLYALDANLKPQPQMVAGHTVSPDGLVYTFTLRDGLQWHDGKPVTAEDCVQSIKRWAERDGIGQRLMQNTQELVPVDARTFRLTLKGPYGLVIESLAKPGSTAPFMMPKRIADTPGTQQIRDATGSGPFIFKADEWKPGDKVVYVRNANYKPRAEPPSGLAGGKVAKVDRIEWIVMPDPQVAANAMLAGEIDGNEALTPDLLPLVEGDKSIVLMRGTYPGQYTFRLNWLHPPFDNPKIREAVGYAIDQKPFLEAQVGDPRFYQLCKAYFICGTPLATTAGTEGRLEGNVAKAKALLQEAGYDGTPVVLMRPTDLPFLVNLAPVAKAQLERAGFKVDMQSMDWQTLVSRTNRREPPAQGGWNAFATSWGALDSSDPVISQNLNASCEKATPGWPCDKQIEDLRAAFARQTDMEQRKKIAAEIQARAVMLGTHYPLGEWYGVLAYSSKTKGWLPPMSATIFWNVEKSGP</sequence>
<comment type="caution">
    <text evidence="6">The sequence shown here is derived from an EMBL/GenBank/DDBJ whole genome shotgun (WGS) entry which is preliminary data.</text>
</comment>
<dbReference type="InterPro" id="IPR039424">
    <property type="entry name" value="SBP_5"/>
</dbReference>
<name>A0A5C8PIJ6_9HYPH</name>
<reference evidence="6 7" key="1">
    <citation type="submission" date="2019-06" db="EMBL/GenBank/DDBJ databases">
        <title>New taxonomy in bacterial strain CC-CFT640, isolated from vineyard.</title>
        <authorList>
            <person name="Lin S.-Y."/>
            <person name="Tsai C.-F."/>
            <person name="Young C.-C."/>
        </authorList>
    </citation>
    <scope>NUCLEOTIDE SEQUENCE [LARGE SCALE GENOMIC DNA]</scope>
    <source>
        <strain evidence="6 7">CC-CFT640</strain>
    </source>
</reference>
<dbReference type="GO" id="GO:0030288">
    <property type="term" value="C:outer membrane-bounded periplasmic space"/>
    <property type="evidence" value="ECO:0007669"/>
    <property type="project" value="UniProtKB-ARBA"/>
</dbReference>
<protein>
    <submittedName>
        <fullName evidence="6">ABC transporter substrate-binding protein</fullName>
    </submittedName>
</protein>
<accession>A0A5C8PIJ6</accession>
<comment type="subcellular location">
    <subcellularLocation>
        <location evidence="1">Periplasm</location>
    </subcellularLocation>
</comment>
<feature type="domain" description="Solute-binding protein family 5" evidence="5">
    <location>
        <begin position="68"/>
        <end position="440"/>
    </location>
</feature>
<proteinExistence type="inferred from homology"/>
<dbReference type="Pfam" id="PF00496">
    <property type="entry name" value="SBP_bac_5"/>
    <property type="match status" value="1"/>
</dbReference>
<comment type="similarity">
    <text evidence="2">Belongs to the bacterial solute-binding protein 5 family.</text>
</comment>
<dbReference type="PIRSF" id="PIRSF002741">
    <property type="entry name" value="MppA"/>
    <property type="match status" value="1"/>
</dbReference>
<dbReference type="CDD" id="cd08502">
    <property type="entry name" value="PBP2_NikA_DppA_OppA_like_16"/>
    <property type="match status" value="1"/>
</dbReference>
<dbReference type="EMBL" id="VDUZ01000024">
    <property type="protein sequence ID" value="TXL73632.1"/>
    <property type="molecule type" value="Genomic_DNA"/>
</dbReference>
<dbReference type="InterPro" id="IPR030678">
    <property type="entry name" value="Peptide/Ni-bd"/>
</dbReference>